<dbReference type="InterPro" id="IPR013659">
    <property type="entry name" value="A_deaminase_N"/>
</dbReference>
<protein>
    <recommendedName>
        <fullName evidence="4">adenosine deaminase</fullName>
        <ecNumber evidence="4">3.5.4.4</ecNumber>
    </recommendedName>
</protein>
<dbReference type="Pfam" id="PF00962">
    <property type="entry name" value="A_deaminase"/>
    <property type="match status" value="1"/>
</dbReference>
<dbReference type="CDD" id="cd01321">
    <property type="entry name" value="ADGF"/>
    <property type="match status" value="1"/>
</dbReference>
<dbReference type="PANTHER" id="PTHR11409:SF39">
    <property type="entry name" value="ADENOSINE DEAMINASE 2"/>
    <property type="match status" value="1"/>
</dbReference>
<sequence>METKASICILAFYFFLTCIKSSPLQFSKETYLKTRQSFLDAEEKLKIGGNLTLTAKEEKANAALMRLKYAEINASRNGAPFPPSMHFFKGKPIIEKSSVFKILQKMPKGAALHLHDISLTDIWWIVKNVTYRPNCYMCQDVNKSSIKFHFFANPPQNPGCPWMLVSHQRQVSGDRSKFDQMLYNSMSLVVDDPVKTYPTIDAVWAQFLHCFDVANGMVNYLPVFKDYFYEALNEFRLDNVQYIELRGLLPQVYDLNGRTYDKTTVMQIYQDVFNQFKRDHKDFSGGKYIYSSIRIKSPTDILGDVKLSLSLKTNFPEYFAGYDLVGQEDPGKSLLYYIDPLLYPQQQNPPIKLPYFFHAGETDWEGTPTDDNLIDAVLLNTTRIGHGYALTKHPKVLQAVKQKQIAIEVNPISNQVLKLVDDLRNHPAASLIAEGYPVVISADDPSVWGARGLSYDFYMAFMGMAGEDADLKFLKQLALNSLQYSAMTPQEKSNAMNLWKYKWDTFIEDINEAYWYHNHMGRNEL</sequence>
<dbReference type="GO" id="GO:0006154">
    <property type="term" value="P:adenosine catabolic process"/>
    <property type="evidence" value="ECO:0007669"/>
    <property type="project" value="InterPro"/>
</dbReference>
<evidence type="ECO:0000256" key="8">
    <source>
        <dbReference type="ARBA" id="ARBA00022801"/>
    </source>
</evidence>
<dbReference type="Gene3D" id="3.20.20.140">
    <property type="entry name" value="Metal-dependent hydrolases"/>
    <property type="match status" value="1"/>
</dbReference>
<dbReference type="InterPro" id="IPR032466">
    <property type="entry name" value="Metal_Hydrolase"/>
</dbReference>
<feature type="signal peptide" evidence="10">
    <location>
        <begin position="1"/>
        <end position="21"/>
    </location>
</feature>
<comment type="cofactor">
    <cofactor evidence="1">
        <name>Zn(2+)</name>
        <dbReference type="ChEBI" id="CHEBI:29105"/>
    </cofactor>
</comment>
<evidence type="ECO:0000256" key="4">
    <source>
        <dbReference type="ARBA" id="ARBA00012784"/>
    </source>
</evidence>
<dbReference type="SUPFAM" id="SSF51556">
    <property type="entry name" value="Metallo-dependent hydrolases"/>
    <property type="match status" value="1"/>
</dbReference>
<evidence type="ECO:0000256" key="1">
    <source>
        <dbReference type="ARBA" id="ARBA00001947"/>
    </source>
</evidence>
<organism evidence="13 14">
    <name type="scientific">Mytilus edulis</name>
    <name type="common">Blue mussel</name>
    <dbReference type="NCBI Taxonomy" id="6550"/>
    <lineage>
        <taxon>Eukaryota</taxon>
        <taxon>Metazoa</taxon>
        <taxon>Spiralia</taxon>
        <taxon>Lophotrochozoa</taxon>
        <taxon>Mollusca</taxon>
        <taxon>Bivalvia</taxon>
        <taxon>Autobranchia</taxon>
        <taxon>Pteriomorphia</taxon>
        <taxon>Mytilida</taxon>
        <taxon>Mytiloidea</taxon>
        <taxon>Mytilidae</taxon>
        <taxon>Mytilinae</taxon>
        <taxon>Mytilus</taxon>
    </lineage>
</organism>
<dbReference type="EMBL" id="CAJPWZ010001875">
    <property type="protein sequence ID" value="CAG2226151.1"/>
    <property type="molecule type" value="Genomic_DNA"/>
</dbReference>
<evidence type="ECO:0000256" key="7">
    <source>
        <dbReference type="ARBA" id="ARBA00022729"/>
    </source>
</evidence>
<evidence type="ECO:0000256" key="6">
    <source>
        <dbReference type="ARBA" id="ARBA00022723"/>
    </source>
</evidence>
<dbReference type="GO" id="GO:0004000">
    <property type="term" value="F:adenosine deaminase activity"/>
    <property type="evidence" value="ECO:0007669"/>
    <property type="project" value="InterPro"/>
</dbReference>
<feature type="domain" description="Adenosine deaminase" evidence="11">
    <location>
        <begin position="203"/>
        <end position="493"/>
    </location>
</feature>
<keyword evidence="14" id="KW-1185">Reference proteome</keyword>
<evidence type="ECO:0000313" key="14">
    <source>
        <dbReference type="Proteomes" id="UP000683360"/>
    </source>
</evidence>
<dbReference type="InterPro" id="IPR006330">
    <property type="entry name" value="Ado/ade_deaminase"/>
</dbReference>
<dbReference type="GO" id="GO:0046103">
    <property type="term" value="P:inosine biosynthetic process"/>
    <property type="evidence" value="ECO:0007669"/>
    <property type="project" value="TreeGrafter"/>
</dbReference>
<feature type="domain" description="Adenosine/AMP deaminase N-terminal" evidence="12">
    <location>
        <begin position="18"/>
        <end position="103"/>
    </location>
</feature>
<accession>A0A8S3TAN7</accession>
<evidence type="ECO:0000256" key="10">
    <source>
        <dbReference type="SAM" id="SignalP"/>
    </source>
</evidence>
<evidence type="ECO:0000256" key="9">
    <source>
        <dbReference type="ARBA" id="ARBA00047764"/>
    </source>
</evidence>
<evidence type="ECO:0000256" key="3">
    <source>
        <dbReference type="ARBA" id="ARBA00006083"/>
    </source>
</evidence>
<evidence type="ECO:0000256" key="2">
    <source>
        <dbReference type="ARBA" id="ARBA00004613"/>
    </source>
</evidence>
<dbReference type="Pfam" id="PF08451">
    <property type="entry name" value="A_deaminase_N"/>
    <property type="match status" value="1"/>
</dbReference>
<evidence type="ECO:0000313" key="13">
    <source>
        <dbReference type="EMBL" id="CAG2226151.1"/>
    </source>
</evidence>
<reference evidence="13" key="1">
    <citation type="submission" date="2021-03" db="EMBL/GenBank/DDBJ databases">
        <authorList>
            <person name="Bekaert M."/>
        </authorList>
    </citation>
    <scope>NUCLEOTIDE SEQUENCE</scope>
</reference>
<dbReference type="OrthoDB" id="7202371at2759"/>
<comment type="caution">
    <text evidence="13">The sequence shown here is derived from an EMBL/GenBank/DDBJ whole genome shotgun (WGS) entry which is preliminary data.</text>
</comment>
<evidence type="ECO:0000259" key="12">
    <source>
        <dbReference type="Pfam" id="PF08451"/>
    </source>
</evidence>
<evidence type="ECO:0000259" key="11">
    <source>
        <dbReference type="Pfam" id="PF00962"/>
    </source>
</evidence>
<proteinExistence type="inferred from homology"/>
<keyword evidence="5" id="KW-0964">Secreted</keyword>
<name>A0A8S3TAN7_MYTED</name>
<dbReference type="InterPro" id="IPR001365">
    <property type="entry name" value="A_deaminase_dom"/>
</dbReference>
<keyword evidence="6" id="KW-0479">Metal-binding</keyword>
<dbReference type="Proteomes" id="UP000683360">
    <property type="component" value="Unassembled WGS sequence"/>
</dbReference>
<dbReference type="PANTHER" id="PTHR11409">
    <property type="entry name" value="ADENOSINE DEAMINASE"/>
    <property type="match status" value="1"/>
</dbReference>
<dbReference type="AlphaFoldDB" id="A0A8S3TAN7"/>
<feature type="chain" id="PRO_5035727668" description="adenosine deaminase" evidence="10">
    <location>
        <begin position="22"/>
        <end position="525"/>
    </location>
</feature>
<comment type="catalytic activity">
    <reaction evidence="9">
        <text>adenosine + H2O + H(+) = inosine + NH4(+)</text>
        <dbReference type="Rhea" id="RHEA:24408"/>
        <dbReference type="ChEBI" id="CHEBI:15377"/>
        <dbReference type="ChEBI" id="CHEBI:15378"/>
        <dbReference type="ChEBI" id="CHEBI:16335"/>
        <dbReference type="ChEBI" id="CHEBI:17596"/>
        <dbReference type="ChEBI" id="CHEBI:28938"/>
        <dbReference type="EC" id="3.5.4.4"/>
    </reaction>
</comment>
<evidence type="ECO:0000256" key="5">
    <source>
        <dbReference type="ARBA" id="ARBA00022525"/>
    </source>
</evidence>
<dbReference type="FunFam" id="3.20.20.140:FF:000017">
    <property type="entry name" value="Adenosine deaminase 2"/>
    <property type="match status" value="1"/>
</dbReference>
<keyword evidence="7 10" id="KW-0732">Signal</keyword>
<dbReference type="EC" id="3.5.4.4" evidence="4"/>
<dbReference type="NCBIfam" id="TIGR01431">
    <property type="entry name" value="adm_rel"/>
    <property type="match status" value="1"/>
</dbReference>
<gene>
    <name evidence="13" type="ORF">MEDL_39245</name>
</gene>
<comment type="subcellular location">
    <subcellularLocation>
        <location evidence="2">Secreted</location>
    </subcellularLocation>
</comment>
<keyword evidence="8 13" id="KW-0378">Hydrolase</keyword>
<dbReference type="InterPro" id="IPR006331">
    <property type="entry name" value="ADGF"/>
</dbReference>
<dbReference type="GO" id="GO:0046872">
    <property type="term" value="F:metal ion binding"/>
    <property type="evidence" value="ECO:0007669"/>
    <property type="project" value="UniProtKB-KW"/>
</dbReference>
<comment type="similarity">
    <text evidence="3">Belongs to the metallo-dependent hydrolases superfamily. Adenosine and AMP deaminases family. ADGF subfamily.</text>
</comment>
<dbReference type="GO" id="GO:0005615">
    <property type="term" value="C:extracellular space"/>
    <property type="evidence" value="ECO:0007669"/>
    <property type="project" value="InterPro"/>
</dbReference>